<evidence type="ECO:0000256" key="3">
    <source>
        <dbReference type="ARBA" id="ARBA00022723"/>
    </source>
</evidence>
<dbReference type="Pfam" id="PF02401">
    <property type="entry name" value="LYTB"/>
    <property type="match status" value="1"/>
</dbReference>
<evidence type="ECO:0000256" key="1">
    <source>
        <dbReference type="ARBA" id="ARBA00001966"/>
    </source>
</evidence>
<dbReference type="PANTHER" id="PTHR30426">
    <property type="entry name" value="4-HYDROXY-3-METHYLBUT-2-ENYL DIPHOSPHATE REDUCTASE"/>
    <property type="match status" value="1"/>
</dbReference>
<sequence>MNIIIGKSSGFCSGVQRAIKGATTALKEHKKFYCFGEIIHNPVVVKTLKDMGMVVVSDITKVPDKSWFVIRSHGLQIEIYKKAVEKKLEIFDLTCPKVKKIHRLVTELTGKGRFIL</sequence>
<comment type="cofactor">
    <cofactor evidence="1">
        <name>[4Fe-4S] cluster</name>
        <dbReference type="ChEBI" id="CHEBI:49883"/>
    </cofactor>
</comment>
<comment type="caution">
    <text evidence="6">The sequence shown here is derived from an EMBL/GenBank/DDBJ whole genome shotgun (WGS) entry which is preliminary data.</text>
</comment>
<dbReference type="InterPro" id="IPR003451">
    <property type="entry name" value="LytB/IspH"/>
</dbReference>
<keyword evidence="5" id="KW-0411">Iron-sulfur</keyword>
<evidence type="ECO:0008006" key="7">
    <source>
        <dbReference type="Google" id="ProtNLM"/>
    </source>
</evidence>
<dbReference type="EMBL" id="LAZR01061807">
    <property type="protein sequence ID" value="KKK62830.1"/>
    <property type="molecule type" value="Genomic_DNA"/>
</dbReference>
<keyword evidence="2" id="KW-0004">4Fe-4S</keyword>
<feature type="non-terminal residue" evidence="6">
    <location>
        <position position="116"/>
    </location>
</feature>
<dbReference type="GO" id="GO:0019288">
    <property type="term" value="P:isopentenyl diphosphate biosynthetic process, methylerythritol 4-phosphate pathway"/>
    <property type="evidence" value="ECO:0007669"/>
    <property type="project" value="InterPro"/>
</dbReference>
<evidence type="ECO:0000313" key="6">
    <source>
        <dbReference type="EMBL" id="KKK62830.1"/>
    </source>
</evidence>
<keyword evidence="4" id="KW-0408">Iron</keyword>
<organism evidence="6">
    <name type="scientific">marine sediment metagenome</name>
    <dbReference type="NCBI Taxonomy" id="412755"/>
    <lineage>
        <taxon>unclassified sequences</taxon>
        <taxon>metagenomes</taxon>
        <taxon>ecological metagenomes</taxon>
    </lineage>
</organism>
<proteinExistence type="predicted"/>
<reference evidence="6" key="1">
    <citation type="journal article" date="2015" name="Nature">
        <title>Complex archaea that bridge the gap between prokaryotes and eukaryotes.</title>
        <authorList>
            <person name="Spang A."/>
            <person name="Saw J.H."/>
            <person name="Jorgensen S.L."/>
            <person name="Zaremba-Niedzwiedzka K."/>
            <person name="Martijn J."/>
            <person name="Lind A.E."/>
            <person name="van Eijk R."/>
            <person name="Schleper C."/>
            <person name="Guy L."/>
            <person name="Ettema T.J."/>
        </authorList>
    </citation>
    <scope>NUCLEOTIDE SEQUENCE</scope>
</reference>
<protein>
    <recommendedName>
        <fullName evidence="7">4-hydroxy-3-methylbut-2-enyl diphosphate reductase</fullName>
    </recommendedName>
</protein>
<evidence type="ECO:0000256" key="5">
    <source>
        <dbReference type="ARBA" id="ARBA00023014"/>
    </source>
</evidence>
<dbReference type="GO" id="GO:0050992">
    <property type="term" value="P:dimethylallyl diphosphate biosynthetic process"/>
    <property type="evidence" value="ECO:0007669"/>
    <property type="project" value="InterPro"/>
</dbReference>
<dbReference type="GO" id="GO:0051745">
    <property type="term" value="F:4-hydroxy-3-methylbut-2-enyl diphosphate reductase activity"/>
    <property type="evidence" value="ECO:0007669"/>
    <property type="project" value="InterPro"/>
</dbReference>
<evidence type="ECO:0000256" key="2">
    <source>
        <dbReference type="ARBA" id="ARBA00022485"/>
    </source>
</evidence>
<name>A0A0F8XNS9_9ZZZZ</name>
<gene>
    <name evidence="6" type="ORF">LCGC14_3000400</name>
</gene>
<dbReference type="GO" id="GO:0046872">
    <property type="term" value="F:metal ion binding"/>
    <property type="evidence" value="ECO:0007669"/>
    <property type="project" value="UniProtKB-KW"/>
</dbReference>
<keyword evidence="3" id="KW-0479">Metal-binding</keyword>
<accession>A0A0F8XNS9</accession>
<dbReference type="AlphaFoldDB" id="A0A0F8XNS9"/>
<dbReference type="GO" id="GO:0051539">
    <property type="term" value="F:4 iron, 4 sulfur cluster binding"/>
    <property type="evidence" value="ECO:0007669"/>
    <property type="project" value="UniProtKB-KW"/>
</dbReference>
<evidence type="ECO:0000256" key="4">
    <source>
        <dbReference type="ARBA" id="ARBA00023004"/>
    </source>
</evidence>
<dbReference type="PANTHER" id="PTHR30426:SF0">
    <property type="entry name" value="4-HYDROXY-3-METHYLBUT-2-ENYL DIPHOSPHATE REDUCTASE"/>
    <property type="match status" value="1"/>
</dbReference>
<dbReference type="Gene3D" id="3.40.50.11270">
    <property type="match status" value="1"/>
</dbReference>